<dbReference type="InterPro" id="IPR018707">
    <property type="entry name" value="LpxR"/>
</dbReference>
<dbReference type="Gene3D" id="2.40.128.140">
    <property type="entry name" value="Outer membrane protein"/>
    <property type="match status" value="1"/>
</dbReference>
<gene>
    <name evidence="1" type="ORF">BRI6_4559</name>
    <name evidence="2" type="ORF">BRI9_0381</name>
    <name evidence="3" type="ORF">IVO3_0382</name>
    <name evidence="4" type="ORF">RAN7_4646</name>
</gene>
<dbReference type="EMBL" id="CAADIP010000057">
    <property type="protein sequence ID" value="VFR98093.1"/>
    <property type="molecule type" value="Genomic_DNA"/>
</dbReference>
<evidence type="ECO:0000313" key="3">
    <source>
        <dbReference type="EMBL" id="VFR98093.1"/>
    </source>
</evidence>
<evidence type="ECO:0000313" key="2">
    <source>
        <dbReference type="EMBL" id="VFR67018.1"/>
    </source>
</evidence>
<dbReference type="Pfam" id="PF09982">
    <property type="entry name" value="LpxR"/>
    <property type="match status" value="1"/>
</dbReference>
<reference evidence="3" key="1">
    <citation type="submission" date="2019-03" db="EMBL/GenBank/DDBJ databases">
        <authorList>
            <person name="Danneels B."/>
        </authorList>
    </citation>
    <scope>NUCLEOTIDE SEQUENCE</scope>
</reference>
<dbReference type="EMBL" id="CAADIZ010000083">
    <property type="protein sequence ID" value="VFS38209.1"/>
    <property type="molecule type" value="Genomic_DNA"/>
</dbReference>
<dbReference type="EMBL" id="CAADIK010000015">
    <property type="protein sequence ID" value="VFR67018.1"/>
    <property type="molecule type" value="Genomic_DNA"/>
</dbReference>
<dbReference type="EMBL" id="CAADII010000025">
    <property type="protein sequence ID" value="VFR54318.1"/>
    <property type="molecule type" value="Genomic_DNA"/>
</dbReference>
<protein>
    <submittedName>
        <fullName evidence="3">Uncharacterized protein</fullName>
    </submittedName>
</protein>
<evidence type="ECO:0000313" key="4">
    <source>
        <dbReference type="EMBL" id="VFS38209.1"/>
    </source>
</evidence>
<accession>A0A484VIS8</accession>
<proteinExistence type="predicted"/>
<dbReference type="InterPro" id="IPR037107">
    <property type="entry name" value="Put_OMP_sf"/>
</dbReference>
<name>A0A484VIS8_9ZZZZ</name>
<sequence>MDVKAVGWNALIDGQPRFGESHVDARHLVGEARAGVSLSTGRWTFTYLLAWRTSEFTLPGKSDLPSTNYAGITLSYN</sequence>
<dbReference type="AlphaFoldDB" id="A0A484VIS8"/>
<evidence type="ECO:0000313" key="1">
    <source>
        <dbReference type="EMBL" id="VFR54318.1"/>
    </source>
</evidence>
<organism evidence="3">
    <name type="scientific">plant metagenome</name>
    <dbReference type="NCBI Taxonomy" id="1297885"/>
    <lineage>
        <taxon>unclassified sequences</taxon>
        <taxon>metagenomes</taxon>
        <taxon>organismal metagenomes</taxon>
    </lineage>
</organism>